<evidence type="ECO:0000313" key="11">
    <source>
        <dbReference type="EMBL" id="RPD58459.1"/>
    </source>
</evidence>
<dbReference type="NCBIfam" id="TIGR00934">
    <property type="entry name" value="2a38euk"/>
    <property type="match status" value="1"/>
</dbReference>
<evidence type="ECO:0000256" key="10">
    <source>
        <dbReference type="SAM" id="Phobius"/>
    </source>
</evidence>
<feature type="transmembrane region" description="Helical" evidence="10">
    <location>
        <begin position="671"/>
        <end position="689"/>
    </location>
</feature>
<evidence type="ECO:0000256" key="7">
    <source>
        <dbReference type="ARBA" id="ARBA00023065"/>
    </source>
</evidence>
<feature type="transmembrane region" description="Helical" evidence="10">
    <location>
        <begin position="701"/>
        <end position="723"/>
    </location>
</feature>
<feature type="transmembrane region" description="Helical" evidence="10">
    <location>
        <begin position="540"/>
        <end position="564"/>
    </location>
</feature>
<keyword evidence="7" id="KW-0406">Ion transport</keyword>
<dbReference type="InterPro" id="IPR003445">
    <property type="entry name" value="Cat_transpt"/>
</dbReference>
<evidence type="ECO:0000256" key="1">
    <source>
        <dbReference type="ARBA" id="ARBA00004141"/>
    </source>
</evidence>
<dbReference type="PANTHER" id="PTHR31064">
    <property type="entry name" value="POTASSIUM TRANSPORT PROTEIN DDB_G0292412-RELATED"/>
    <property type="match status" value="1"/>
</dbReference>
<feature type="transmembrane region" description="Helical" evidence="10">
    <location>
        <begin position="478"/>
        <end position="504"/>
    </location>
</feature>
<feature type="compositionally biased region" description="Polar residues" evidence="9">
    <location>
        <begin position="200"/>
        <end position="211"/>
    </location>
</feature>
<name>A0A5C2S5W9_9APHY</name>
<evidence type="ECO:0000256" key="3">
    <source>
        <dbReference type="ARBA" id="ARBA00022538"/>
    </source>
</evidence>
<protein>
    <submittedName>
        <fullName evidence="11">TrkH-domain-containing protein</fullName>
    </submittedName>
</protein>
<evidence type="ECO:0000256" key="9">
    <source>
        <dbReference type="SAM" id="MobiDB-lite"/>
    </source>
</evidence>
<reference evidence="11" key="1">
    <citation type="journal article" date="2018" name="Genome Biol. Evol.">
        <title>Genomics and development of Lentinus tigrinus, a white-rot wood-decaying mushroom with dimorphic fruiting bodies.</title>
        <authorList>
            <person name="Wu B."/>
            <person name="Xu Z."/>
            <person name="Knudson A."/>
            <person name="Carlson A."/>
            <person name="Chen N."/>
            <person name="Kovaka S."/>
            <person name="LaButti K."/>
            <person name="Lipzen A."/>
            <person name="Pennachio C."/>
            <person name="Riley R."/>
            <person name="Schakwitz W."/>
            <person name="Umezawa K."/>
            <person name="Ohm R.A."/>
            <person name="Grigoriev I.V."/>
            <person name="Nagy L.G."/>
            <person name="Gibbons J."/>
            <person name="Hibbett D."/>
        </authorList>
    </citation>
    <scope>NUCLEOTIDE SEQUENCE [LARGE SCALE GENOMIC DNA]</scope>
    <source>
        <strain evidence="11">ALCF2SS1-6</strain>
    </source>
</reference>
<accession>A0A5C2S5W9</accession>
<evidence type="ECO:0000256" key="2">
    <source>
        <dbReference type="ARBA" id="ARBA00022448"/>
    </source>
</evidence>
<dbReference type="InterPro" id="IPR051143">
    <property type="entry name" value="TrkH_K-transport"/>
</dbReference>
<comment type="subcellular location">
    <subcellularLocation>
        <location evidence="1">Membrane</location>
        <topology evidence="1">Multi-pass membrane protein</topology>
    </subcellularLocation>
</comment>
<feature type="region of interest" description="Disordered" evidence="9">
    <location>
        <begin position="193"/>
        <end position="268"/>
    </location>
</feature>
<dbReference type="STRING" id="1328759.A0A5C2S5W9"/>
<keyword evidence="8 10" id="KW-0472">Membrane</keyword>
<keyword evidence="12" id="KW-1185">Reference proteome</keyword>
<evidence type="ECO:0000256" key="5">
    <source>
        <dbReference type="ARBA" id="ARBA00022958"/>
    </source>
</evidence>
<sequence>MALLDSLHDTYARARQWIEEEVNFFRLHLLFFTLTPLVAAAIFYAVNGEFHIPFIDALFLCYSALTVTGLSTVNLSTLTVFQQVILLVLMAVGNVTIVAWVMVLIRMRYFRQHIIATHRKKTLLQSIRDRVGSVITGRASSTLQKHVEDGTEKHKTHGSHGIQASDGIGAALAGGATTGLGLGIALGAGDVQRRDEDDQTNGFRKSSTSHVEVSVDSPGRLSPSEDFTVHPDEDQNGEQGVIADAHSFTSSPRSGAMPLPQSPVSPPPQHLQFAFEGARSNGMVRRRPGVPVPRRRTLIAPKMEYTESNRYILGQRDKDQGLGGFPGPVQLGRRLARRYFPDAYRRLQMLGRADDPARKQSLKWIGESLKDLVIGRNSEFNTDELSDEQLEELGGIEYRALRMLSYIVILYFIGTQLISFIMIAPWLSTTHTYDDVFNSQPRLVNKSWFTIFQVVGAYTGGGMSLVDAGMVPFQQAYLMIFALIFAILAGNHGLPIFLRLIIWIQTKFVKDEGQTDQVLHFLMDHPRRCFLYLFPSHVTWYLTATLIVFTIIEWTCFIVLDIGLEVTDSLPGGTRAVAGLFQSFAVRASGFAIVALSSLAPSFQFLCVIMMYIAVYPVALSIRSTNVYEEKSLGVFEAPPEDEDEEPDLNEKVPRRERIGKYFGWHLRRQVAFDIWWLVWAIFLICIIERTKIMDDDNAPWFNLFRIVFELVSAFGGIGLTLGIPTENFAFSGAFGPLSKLVVIVIMVRGRHRGLPVAIDRAILLPEDLVPAKAQSQSQPAASGQPAVLEAQTTLTEGKLSEKKNIGN</sequence>
<dbReference type="GO" id="GO:1990573">
    <property type="term" value="P:potassium ion import across plasma membrane"/>
    <property type="evidence" value="ECO:0007669"/>
    <property type="project" value="TreeGrafter"/>
</dbReference>
<feature type="transmembrane region" description="Helical" evidence="10">
    <location>
        <begin position="729"/>
        <end position="748"/>
    </location>
</feature>
<feature type="region of interest" description="Disordered" evidence="9">
    <location>
        <begin position="142"/>
        <end position="163"/>
    </location>
</feature>
<evidence type="ECO:0000256" key="8">
    <source>
        <dbReference type="ARBA" id="ARBA00023136"/>
    </source>
</evidence>
<dbReference type="Pfam" id="PF02386">
    <property type="entry name" value="TrkH"/>
    <property type="match status" value="1"/>
</dbReference>
<dbReference type="PANTHER" id="PTHR31064:SF30">
    <property type="entry name" value="HIGH-AFFINITY POTASSIUM TRANSPORT PROTEIN-RELATED"/>
    <property type="match status" value="1"/>
</dbReference>
<gene>
    <name evidence="11" type="ORF">L227DRAFT_188097</name>
</gene>
<feature type="transmembrane region" description="Helical" evidence="10">
    <location>
        <begin position="403"/>
        <end position="427"/>
    </location>
</feature>
<evidence type="ECO:0000256" key="6">
    <source>
        <dbReference type="ARBA" id="ARBA00022989"/>
    </source>
</evidence>
<dbReference type="OrthoDB" id="9999863at2759"/>
<evidence type="ECO:0000313" key="12">
    <source>
        <dbReference type="Proteomes" id="UP000313359"/>
    </source>
</evidence>
<dbReference type="AlphaFoldDB" id="A0A5C2S5W9"/>
<dbReference type="EMBL" id="ML122275">
    <property type="protein sequence ID" value="RPD58459.1"/>
    <property type="molecule type" value="Genomic_DNA"/>
</dbReference>
<proteinExistence type="predicted"/>
<dbReference type="GO" id="GO:0005886">
    <property type="term" value="C:plasma membrane"/>
    <property type="evidence" value="ECO:0007669"/>
    <property type="project" value="TreeGrafter"/>
</dbReference>
<feature type="transmembrane region" description="Helical" evidence="10">
    <location>
        <begin position="447"/>
        <end position="466"/>
    </location>
</feature>
<dbReference type="GO" id="GO:0140107">
    <property type="term" value="F:high-affinity potassium ion transmembrane transporter activity"/>
    <property type="evidence" value="ECO:0007669"/>
    <property type="project" value="TreeGrafter"/>
</dbReference>
<feature type="transmembrane region" description="Helical" evidence="10">
    <location>
        <begin position="84"/>
        <end position="105"/>
    </location>
</feature>
<keyword evidence="2" id="KW-0813">Transport</keyword>
<organism evidence="11 12">
    <name type="scientific">Lentinus tigrinus ALCF2SS1-6</name>
    <dbReference type="NCBI Taxonomy" id="1328759"/>
    <lineage>
        <taxon>Eukaryota</taxon>
        <taxon>Fungi</taxon>
        <taxon>Dikarya</taxon>
        <taxon>Basidiomycota</taxon>
        <taxon>Agaricomycotina</taxon>
        <taxon>Agaricomycetes</taxon>
        <taxon>Polyporales</taxon>
        <taxon>Polyporaceae</taxon>
        <taxon>Lentinus</taxon>
    </lineage>
</organism>
<keyword evidence="5" id="KW-0630">Potassium</keyword>
<evidence type="ECO:0000256" key="4">
    <source>
        <dbReference type="ARBA" id="ARBA00022692"/>
    </source>
</evidence>
<feature type="transmembrane region" description="Helical" evidence="10">
    <location>
        <begin position="58"/>
        <end position="78"/>
    </location>
</feature>
<keyword evidence="3" id="KW-0633">Potassium transport</keyword>
<keyword evidence="6 10" id="KW-1133">Transmembrane helix</keyword>
<dbReference type="InterPro" id="IPR004773">
    <property type="entry name" value="K/Na_transp_Trk1/HKT1"/>
</dbReference>
<keyword evidence="4 10" id="KW-0812">Transmembrane</keyword>
<feature type="transmembrane region" description="Helical" evidence="10">
    <location>
        <begin position="27"/>
        <end position="46"/>
    </location>
</feature>
<dbReference type="GO" id="GO:0030007">
    <property type="term" value="P:intracellular potassium ion homeostasis"/>
    <property type="evidence" value="ECO:0007669"/>
    <property type="project" value="TreeGrafter"/>
</dbReference>
<feature type="transmembrane region" description="Helical" evidence="10">
    <location>
        <begin position="584"/>
        <end position="615"/>
    </location>
</feature>
<dbReference type="Proteomes" id="UP000313359">
    <property type="component" value="Unassembled WGS sequence"/>
</dbReference>